<name>A0A089PWH2_PLUGE</name>
<dbReference type="AlphaFoldDB" id="A0A089PWH2"/>
<dbReference type="eggNOG" id="ENOG5032VMN">
    <property type="taxonomic scope" value="Bacteria"/>
</dbReference>
<accession>A0A089PWH2</accession>
<evidence type="ECO:0000313" key="3">
    <source>
        <dbReference type="EMBL" id="MDQ2310155.1"/>
    </source>
</evidence>
<dbReference type="EMBL" id="ABLOKC030000030">
    <property type="protein sequence ID" value="EML1473448.1"/>
    <property type="molecule type" value="Genomic_DNA"/>
</dbReference>
<dbReference type="EMBL" id="JAVDNV010000009">
    <property type="protein sequence ID" value="MDQ2310155.1"/>
    <property type="molecule type" value="Genomic_DNA"/>
</dbReference>
<sequence length="82" mass="8931">MSTTVLNVKIESELKDALRQYAEARSQTLSVSVEALLRHALDGAAGDVVATGDIDSQHTEEDTAPLTAKELKAVRKLLKKKR</sequence>
<dbReference type="OrthoDB" id="6566331at2"/>
<evidence type="ECO:0008006" key="5">
    <source>
        <dbReference type="Google" id="ProtNLM"/>
    </source>
</evidence>
<dbReference type="RefSeq" id="WP_043085589.1">
    <property type="nucleotide sequence ID" value="NZ_CACVCI010000001.1"/>
</dbReference>
<evidence type="ECO:0000313" key="1">
    <source>
        <dbReference type="EMBL" id="EML1473448.1"/>
    </source>
</evidence>
<dbReference type="KEGG" id="pge:LG71_23005"/>
<dbReference type="Proteomes" id="UP001236270">
    <property type="component" value="Unassembled WGS sequence"/>
</dbReference>
<gene>
    <name evidence="2" type="ORF">ABW06_08545</name>
    <name evidence="1" type="ORF">QEG54_004251</name>
    <name evidence="3" type="ORF">RBJ30_13770</name>
</gene>
<dbReference type="GeneID" id="61383783"/>
<comment type="caution">
    <text evidence="2">The sequence shown here is derived from an EMBL/GenBank/DDBJ whole genome shotgun (WGS) entry which is preliminary data.</text>
</comment>
<reference evidence="2 4" key="1">
    <citation type="submission" date="2015-05" db="EMBL/GenBank/DDBJ databases">
        <title>Genome sequences of Pluralibacter gergoviae.</title>
        <authorList>
            <person name="Greninger A.L."/>
            <person name="Miller S."/>
        </authorList>
    </citation>
    <scope>NUCLEOTIDE SEQUENCE [LARGE SCALE GENOMIC DNA]</scope>
    <source>
        <strain evidence="2 4">JS81F13</strain>
    </source>
</reference>
<protein>
    <recommendedName>
        <fullName evidence="5">CopG family transcriptional regulator</fullName>
    </recommendedName>
</protein>
<dbReference type="EMBL" id="LDZF01000007">
    <property type="protein sequence ID" value="KMK14371.1"/>
    <property type="molecule type" value="Genomic_DNA"/>
</dbReference>
<reference evidence="1" key="3">
    <citation type="submission" date="2024-02" db="EMBL/GenBank/DDBJ databases">
        <authorList>
            <consortium name="Clinical and Environmental Microbiology Branch: Whole genome sequencing antimicrobial resistance pathogens in the healthcare setting"/>
        </authorList>
    </citation>
    <scope>NUCLEOTIDE SEQUENCE</scope>
    <source>
        <strain evidence="1">2021DK-00143</strain>
    </source>
</reference>
<dbReference type="PATRIC" id="fig|61647.13.peg.5319"/>
<proteinExistence type="predicted"/>
<dbReference type="Proteomes" id="UP000036196">
    <property type="component" value="Unassembled WGS sequence"/>
</dbReference>
<keyword evidence="4" id="KW-1185">Reference proteome</keyword>
<evidence type="ECO:0000313" key="4">
    <source>
        <dbReference type="Proteomes" id="UP000036196"/>
    </source>
</evidence>
<organism evidence="2 4">
    <name type="scientific">Pluralibacter gergoviae</name>
    <name type="common">Enterobacter gergoviae</name>
    <dbReference type="NCBI Taxonomy" id="61647"/>
    <lineage>
        <taxon>Bacteria</taxon>
        <taxon>Pseudomonadati</taxon>
        <taxon>Pseudomonadota</taxon>
        <taxon>Gammaproteobacteria</taxon>
        <taxon>Enterobacterales</taxon>
        <taxon>Enterobacteriaceae</taxon>
        <taxon>Pluralibacter</taxon>
    </lineage>
</organism>
<reference evidence="3" key="2">
    <citation type="submission" date="2023-08" db="EMBL/GenBank/DDBJ databases">
        <title>WGS of pathogenic bacterial species, Los Angeles County Public Health Laboratories.</title>
        <authorList>
            <person name="Garrigues J.M."/>
            <person name="Green N.M."/>
        </authorList>
    </citation>
    <scope>NUCLEOTIDE SEQUENCE</scope>
    <source>
        <strain evidence="3">LACPHL-BACT-2023-00068</strain>
    </source>
</reference>
<evidence type="ECO:0000313" key="2">
    <source>
        <dbReference type="EMBL" id="KMK14371.1"/>
    </source>
</evidence>